<evidence type="ECO:0000313" key="9">
    <source>
        <dbReference type="Proteomes" id="UP000278036"/>
    </source>
</evidence>
<sequence length="268" mass="28962">MDEGSPGKLVGAVVSGFKIVRHLARARGGMGVNQVARETDINPSTCFNILKTLVHERIVTFDPARKTYAIGLGFVEIAKGALEKASFARLARPHLEAIATSFNVTVTVWQRTGDDRMVLVERADNDAATRVHMNLGQRLPLLIGAFGRCMAVYDARSEAELREAFSTLRWQDPPSFETWLQEVRAAQRTGYAIDADRYVRGVTTVASPVLETGARPVMAVSAVGFSAQFTPVSLTGLASAVKECAEALSVAIAGEVAKHNTAPHRRTA</sequence>
<gene>
    <name evidence="6" type="ORF">D6Z83_08480</name>
    <name evidence="7" type="ORF">EBE87_22990</name>
</gene>
<dbReference type="InterPro" id="IPR050707">
    <property type="entry name" value="HTH_MetabolicPath_Reg"/>
</dbReference>
<dbReference type="InterPro" id="IPR029016">
    <property type="entry name" value="GAF-like_dom_sf"/>
</dbReference>
<dbReference type="PROSITE" id="PS51078">
    <property type="entry name" value="ICLR_ED"/>
    <property type="match status" value="1"/>
</dbReference>
<evidence type="ECO:0000256" key="1">
    <source>
        <dbReference type="ARBA" id="ARBA00023015"/>
    </source>
</evidence>
<dbReference type="GO" id="GO:0003677">
    <property type="term" value="F:DNA binding"/>
    <property type="evidence" value="ECO:0007669"/>
    <property type="project" value="UniProtKB-KW"/>
</dbReference>
<dbReference type="EMBL" id="RFLX01000031">
    <property type="protein sequence ID" value="RMI17371.1"/>
    <property type="molecule type" value="Genomic_DNA"/>
</dbReference>
<accession>A0A3A9JBB8</accession>
<dbReference type="InParanoid" id="A0A3A9JBB8"/>
<dbReference type="Gene3D" id="1.10.10.10">
    <property type="entry name" value="Winged helix-like DNA-binding domain superfamily/Winged helix DNA-binding domain"/>
    <property type="match status" value="1"/>
</dbReference>
<keyword evidence="8" id="KW-1185">Reference proteome</keyword>
<evidence type="ECO:0000313" key="7">
    <source>
        <dbReference type="EMBL" id="RMI17371.1"/>
    </source>
</evidence>
<proteinExistence type="predicted"/>
<dbReference type="Proteomes" id="UP000274097">
    <property type="component" value="Unassembled WGS sequence"/>
</dbReference>
<evidence type="ECO:0000313" key="8">
    <source>
        <dbReference type="Proteomes" id="UP000274097"/>
    </source>
</evidence>
<evidence type="ECO:0000256" key="3">
    <source>
        <dbReference type="ARBA" id="ARBA00023163"/>
    </source>
</evidence>
<dbReference type="AlphaFoldDB" id="A0A3A9JBB8"/>
<dbReference type="SUPFAM" id="SSF46785">
    <property type="entry name" value="Winged helix' DNA-binding domain"/>
    <property type="match status" value="1"/>
</dbReference>
<dbReference type="PROSITE" id="PS51077">
    <property type="entry name" value="HTH_ICLR"/>
    <property type="match status" value="1"/>
</dbReference>
<dbReference type="Gene3D" id="3.30.450.40">
    <property type="match status" value="1"/>
</dbReference>
<dbReference type="EMBL" id="RAQU01000038">
    <property type="protein sequence ID" value="RKK04597.1"/>
    <property type="molecule type" value="Genomic_DNA"/>
</dbReference>
<dbReference type="Proteomes" id="UP000278036">
    <property type="component" value="Unassembled WGS sequence"/>
</dbReference>
<dbReference type="InterPro" id="IPR036390">
    <property type="entry name" value="WH_DNA-bd_sf"/>
</dbReference>
<evidence type="ECO:0000259" key="4">
    <source>
        <dbReference type="PROSITE" id="PS51077"/>
    </source>
</evidence>
<dbReference type="PANTHER" id="PTHR30136">
    <property type="entry name" value="HELIX-TURN-HELIX TRANSCRIPTIONAL REGULATOR, ICLR FAMILY"/>
    <property type="match status" value="1"/>
</dbReference>
<comment type="caution">
    <text evidence="6">The sequence shown here is derived from an EMBL/GenBank/DDBJ whole genome shotgun (WGS) entry which is preliminary data.</text>
</comment>
<dbReference type="InterPro" id="IPR005471">
    <property type="entry name" value="Tscrpt_reg_IclR_N"/>
</dbReference>
<dbReference type="GO" id="GO:0003700">
    <property type="term" value="F:DNA-binding transcription factor activity"/>
    <property type="evidence" value="ECO:0007669"/>
    <property type="project" value="TreeGrafter"/>
</dbReference>
<dbReference type="Pfam" id="PF01614">
    <property type="entry name" value="IclR_C"/>
    <property type="match status" value="1"/>
</dbReference>
<evidence type="ECO:0000313" key="6">
    <source>
        <dbReference type="EMBL" id="RKK04597.1"/>
    </source>
</evidence>
<protein>
    <submittedName>
        <fullName evidence="6">IclR family transcriptional regulator</fullName>
    </submittedName>
</protein>
<dbReference type="SUPFAM" id="SSF55781">
    <property type="entry name" value="GAF domain-like"/>
    <property type="match status" value="1"/>
</dbReference>
<feature type="domain" description="HTH iclR-type" evidence="4">
    <location>
        <begin position="10"/>
        <end position="72"/>
    </location>
</feature>
<dbReference type="InterPro" id="IPR014757">
    <property type="entry name" value="Tscrpt_reg_IclR_C"/>
</dbReference>
<dbReference type="SMART" id="SM00346">
    <property type="entry name" value="HTH_ICLR"/>
    <property type="match status" value="1"/>
</dbReference>
<feature type="domain" description="IclR-ED" evidence="5">
    <location>
        <begin position="73"/>
        <end position="254"/>
    </location>
</feature>
<dbReference type="InterPro" id="IPR036388">
    <property type="entry name" value="WH-like_DNA-bd_sf"/>
</dbReference>
<dbReference type="PANTHER" id="PTHR30136:SF24">
    <property type="entry name" value="HTH-TYPE TRANSCRIPTIONAL REPRESSOR ALLR"/>
    <property type="match status" value="1"/>
</dbReference>
<keyword evidence="3" id="KW-0804">Transcription</keyword>
<dbReference type="GO" id="GO:0045892">
    <property type="term" value="P:negative regulation of DNA-templated transcription"/>
    <property type="evidence" value="ECO:0007669"/>
    <property type="project" value="TreeGrafter"/>
</dbReference>
<reference evidence="6 9" key="1">
    <citation type="submission" date="2018-09" db="EMBL/GenBank/DDBJ databases">
        <title>Roseomonas sp. nov., isolated from feces of Tibetan antelopes in the Qinghai-Tibet plateau, China.</title>
        <authorList>
            <person name="Tian Z."/>
        </authorList>
    </citation>
    <scope>NUCLEOTIDE SEQUENCE [LARGE SCALE GENOMIC DNA]</scope>
    <source>
        <strain evidence="7 8">Z23</strain>
        <strain evidence="6 9">Z24</strain>
    </source>
</reference>
<name>A0A3A9JBB8_9PROT</name>
<dbReference type="RefSeq" id="WP_120637894.1">
    <property type="nucleotide sequence ID" value="NZ_RAQU01000038.1"/>
</dbReference>
<evidence type="ECO:0000259" key="5">
    <source>
        <dbReference type="PROSITE" id="PS51078"/>
    </source>
</evidence>
<organism evidence="6 9">
    <name type="scientific">Teichococcus wenyumeiae</name>
    <dbReference type="NCBI Taxonomy" id="2478470"/>
    <lineage>
        <taxon>Bacteria</taxon>
        <taxon>Pseudomonadati</taxon>
        <taxon>Pseudomonadota</taxon>
        <taxon>Alphaproteobacteria</taxon>
        <taxon>Acetobacterales</taxon>
        <taxon>Roseomonadaceae</taxon>
        <taxon>Roseomonas</taxon>
    </lineage>
</organism>
<keyword evidence="2" id="KW-0238">DNA-binding</keyword>
<dbReference type="OrthoDB" id="6057486at2"/>
<evidence type="ECO:0000256" key="2">
    <source>
        <dbReference type="ARBA" id="ARBA00023125"/>
    </source>
</evidence>
<keyword evidence="1" id="KW-0805">Transcription regulation</keyword>
<dbReference type="Pfam" id="PF09339">
    <property type="entry name" value="HTH_IclR"/>
    <property type="match status" value="1"/>
</dbReference>